<gene>
    <name evidence="2" type="ORF">K435DRAFT_728214</name>
</gene>
<sequence>MWLKAYLSFGPNRPLWAVFADALLAQKVPGSENTVDPSLRINTFLQSWNPYRNNKQIPELKELLDTARKYNLRIEGIAFSKEVVRKMPIWYHAEADQRIRIMNHTLASKCLKTKHIVRTVGDTEEIAKALLEEEHETQNNCGCQKCTHLRQSVQCAHPHGCMTQATKLLDTLPPKWDPRSEFPEDYQNKPLNDGEDWKAFDGRVTTGGELTNIFRIFTDKNITPTKELPKLKPDTNVNGRHLVINEIIVATDGSCKNDGNDNARAGAGTYVEKEHPLNRSVKLPLYLGQSKQIGELTAVKIAAELAD</sequence>
<organism evidence="2 3">
    <name type="scientific">Dendrothele bispora (strain CBS 962.96)</name>
    <dbReference type="NCBI Taxonomy" id="1314807"/>
    <lineage>
        <taxon>Eukaryota</taxon>
        <taxon>Fungi</taxon>
        <taxon>Dikarya</taxon>
        <taxon>Basidiomycota</taxon>
        <taxon>Agaricomycotina</taxon>
        <taxon>Agaricomycetes</taxon>
        <taxon>Agaricomycetidae</taxon>
        <taxon>Agaricales</taxon>
        <taxon>Agaricales incertae sedis</taxon>
        <taxon>Dendrothele</taxon>
    </lineage>
</organism>
<feature type="domain" description="RNase H type-1" evidence="1">
    <location>
        <begin position="243"/>
        <end position="307"/>
    </location>
</feature>
<dbReference type="AlphaFoldDB" id="A0A4S8LP72"/>
<name>A0A4S8LP72_DENBC</name>
<dbReference type="Gene3D" id="3.30.420.10">
    <property type="entry name" value="Ribonuclease H-like superfamily/Ribonuclease H"/>
    <property type="match status" value="1"/>
</dbReference>
<evidence type="ECO:0000313" key="2">
    <source>
        <dbReference type="EMBL" id="THU90598.1"/>
    </source>
</evidence>
<reference evidence="2 3" key="1">
    <citation type="journal article" date="2019" name="Nat. Ecol. Evol.">
        <title>Megaphylogeny resolves global patterns of mushroom evolution.</title>
        <authorList>
            <person name="Varga T."/>
            <person name="Krizsan K."/>
            <person name="Foldi C."/>
            <person name="Dima B."/>
            <person name="Sanchez-Garcia M."/>
            <person name="Sanchez-Ramirez S."/>
            <person name="Szollosi G.J."/>
            <person name="Szarkandi J.G."/>
            <person name="Papp V."/>
            <person name="Albert L."/>
            <person name="Andreopoulos W."/>
            <person name="Angelini C."/>
            <person name="Antonin V."/>
            <person name="Barry K.W."/>
            <person name="Bougher N.L."/>
            <person name="Buchanan P."/>
            <person name="Buyck B."/>
            <person name="Bense V."/>
            <person name="Catcheside P."/>
            <person name="Chovatia M."/>
            <person name="Cooper J."/>
            <person name="Damon W."/>
            <person name="Desjardin D."/>
            <person name="Finy P."/>
            <person name="Geml J."/>
            <person name="Haridas S."/>
            <person name="Hughes K."/>
            <person name="Justo A."/>
            <person name="Karasinski D."/>
            <person name="Kautmanova I."/>
            <person name="Kiss B."/>
            <person name="Kocsube S."/>
            <person name="Kotiranta H."/>
            <person name="LaButti K.M."/>
            <person name="Lechner B.E."/>
            <person name="Liimatainen K."/>
            <person name="Lipzen A."/>
            <person name="Lukacs Z."/>
            <person name="Mihaltcheva S."/>
            <person name="Morgado L.N."/>
            <person name="Niskanen T."/>
            <person name="Noordeloos M.E."/>
            <person name="Ohm R.A."/>
            <person name="Ortiz-Santana B."/>
            <person name="Ovrebo C."/>
            <person name="Racz N."/>
            <person name="Riley R."/>
            <person name="Savchenko A."/>
            <person name="Shiryaev A."/>
            <person name="Soop K."/>
            <person name="Spirin V."/>
            <person name="Szebenyi C."/>
            <person name="Tomsovsky M."/>
            <person name="Tulloss R.E."/>
            <person name="Uehling J."/>
            <person name="Grigoriev I.V."/>
            <person name="Vagvolgyi C."/>
            <person name="Papp T."/>
            <person name="Martin F.M."/>
            <person name="Miettinen O."/>
            <person name="Hibbett D.S."/>
            <person name="Nagy L.G."/>
        </authorList>
    </citation>
    <scope>NUCLEOTIDE SEQUENCE [LARGE SCALE GENOMIC DNA]</scope>
    <source>
        <strain evidence="2 3">CBS 962.96</strain>
    </source>
</reference>
<protein>
    <recommendedName>
        <fullName evidence="1">RNase H type-1 domain-containing protein</fullName>
    </recommendedName>
</protein>
<dbReference type="GO" id="GO:0003676">
    <property type="term" value="F:nucleic acid binding"/>
    <property type="evidence" value="ECO:0007669"/>
    <property type="project" value="InterPro"/>
</dbReference>
<dbReference type="EMBL" id="ML179330">
    <property type="protein sequence ID" value="THU90598.1"/>
    <property type="molecule type" value="Genomic_DNA"/>
</dbReference>
<dbReference type="InterPro" id="IPR002156">
    <property type="entry name" value="RNaseH_domain"/>
</dbReference>
<dbReference type="SUPFAM" id="SSF53098">
    <property type="entry name" value="Ribonuclease H-like"/>
    <property type="match status" value="1"/>
</dbReference>
<accession>A0A4S8LP72</accession>
<evidence type="ECO:0000259" key="1">
    <source>
        <dbReference type="PROSITE" id="PS50879"/>
    </source>
</evidence>
<dbReference type="OrthoDB" id="3062525at2759"/>
<proteinExistence type="predicted"/>
<feature type="non-terminal residue" evidence="2">
    <location>
        <position position="307"/>
    </location>
</feature>
<keyword evidence="3" id="KW-1185">Reference proteome</keyword>
<dbReference type="InterPro" id="IPR012337">
    <property type="entry name" value="RNaseH-like_sf"/>
</dbReference>
<dbReference type="PROSITE" id="PS50879">
    <property type="entry name" value="RNASE_H_1"/>
    <property type="match status" value="1"/>
</dbReference>
<dbReference type="Proteomes" id="UP000297245">
    <property type="component" value="Unassembled WGS sequence"/>
</dbReference>
<evidence type="ECO:0000313" key="3">
    <source>
        <dbReference type="Proteomes" id="UP000297245"/>
    </source>
</evidence>
<dbReference type="GO" id="GO:0004523">
    <property type="term" value="F:RNA-DNA hybrid ribonuclease activity"/>
    <property type="evidence" value="ECO:0007669"/>
    <property type="project" value="InterPro"/>
</dbReference>
<dbReference type="InterPro" id="IPR036397">
    <property type="entry name" value="RNaseH_sf"/>
</dbReference>